<evidence type="ECO:0000259" key="1">
    <source>
        <dbReference type="Pfam" id="PF22936"/>
    </source>
</evidence>
<organism evidence="2">
    <name type="scientific">Nicotiana tabacum</name>
    <name type="common">Common tobacco</name>
    <dbReference type="NCBI Taxonomy" id="4097"/>
    <lineage>
        <taxon>Eukaryota</taxon>
        <taxon>Viridiplantae</taxon>
        <taxon>Streptophyta</taxon>
        <taxon>Embryophyta</taxon>
        <taxon>Tracheophyta</taxon>
        <taxon>Spermatophyta</taxon>
        <taxon>Magnoliopsida</taxon>
        <taxon>eudicotyledons</taxon>
        <taxon>Gunneridae</taxon>
        <taxon>Pentapetalae</taxon>
        <taxon>asterids</taxon>
        <taxon>lamiids</taxon>
        <taxon>Solanales</taxon>
        <taxon>Solanaceae</taxon>
        <taxon>Nicotianoideae</taxon>
        <taxon>Nicotianeae</taxon>
        <taxon>Nicotiana</taxon>
    </lineage>
</organism>
<dbReference type="InterPro" id="IPR054722">
    <property type="entry name" value="PolX-like_BBD"/>
</dbReference>
<dbReference type="RefSeq" id="XP_016485780.1">
    <property type="nucleotide sequence ID" value="XM_016630294.1"/>
</dbReference>
<dbReference type="PANTHER" id="PTHR37610:SF6">
    <property type="entry name" value="GAG-POLYPEPTIDE OF LTR COPIA-TYPE-RELATED"/>
    <property type="match status" value="1"/>
</dbReference>
<protein>
    <recommendedName>
        <fullName evidence="1">Retrovirus-related Pol polyprotein from transposon TNT 1-94-like beta-barrel domain-containing protein</fullName>
    </recommendedName>
</protein>
<proteinExistence type="predicted"/>
<evidence type="ECO:0000313" key="2">
    <source>
        <dbReference type="RefSeq" id="XP_016485780.1"/>
    </source>
</evidence>
<dbReference type="KEGG" id="nta:107806180"/>
<sequence length="492" mass="55759">MAVNQDTPSSTSGTSTENVTNLVDGTTTIMTTNLVDGGHPYFLNSSDSPGMNLINVSFDDESSPLFEQWRRCNDMVIDWLLNSLSKDIVESVIYSQTIEELWSELEKRYEQADGAKLFQLQRELNNISQGTNDVAAYFTRINRIWDQMKVLNTFMTCCCEYKCGAKTHNYKMNKDQKLIQFLMGLNEGYSSARGNILMMKPLTTTSQAYSIILHEESQREVHSGNQVITVSTESSVFNVNTHKWNAQKSNNEYRGGNQNINNEARKNNIFCSYCKKPDTINKNDTNFLGTHSLSSSLNQRETMEIHKQMQHLLRKVKDQRVQPFLEVWGSNGLGSDANASANFVGKCFAFHTFISCFTSLSSSKFWITDSGASQHMTHNRTLLKNFKELTVLIQVKLPNSYKVKVTSLGSVSLSLDLELHNVLYIPSFRHNLLFVNQLCKQPNCDVILNKVACLVHAPSLKRQMLLGEVFTGLYMLEDLLTQSRSGLNLFRS</sequence>
<gene>
    <name evidence="2" type="primary">LOC107806180</name>
</gene>
<accession>A0A1S4BA50</accession>
<dbReference type="Pfam" id="PF22936">
    <property type="entry name" value="Pol_BBD"/>
    <property type="match status" value="1"/>
</dbReference>
<dbReference type="AlphaFoldDB" id="A0A1S4BA50"/>
<dbReference type="OrthoDB" id="1305472at2759"/>
<reference evidence="2" key="1">
    <citation type="submission" date="2025-08" db="UniProtKB">
        <authorList>
            <consortium name="RefSeq"/>
        </authorList>
    </citation>
    <scope>IDENTIFICATION</scope>
</reference>
<feature type="domain" description="Retrovirus-related Pol polyprotein from transposon TNT 1-94-like beta-barrel" evidence="1">
    <location>
        <begin position="366"/>
        <end position="440"/>
    </location>
</feature>
<name>A0A1S4BA50_TOBAC</name>
<dbReference type="PaxDb" id="4097-A0A1S4BA50"/>
<dbReference type="PANTHER" id="PTHR37610">
    <property type="entry name" value="CCHC-TYPE DOMAIN-CONTAINING PROTEIN"/>
    <property type="match status" value="1"/>
</dbReference>